<evidence type="ECO:0000313" key="6">
    <source>
        <dbReference type="EMBL" id="ALS25441.1"/>
    </source>
</evidence>
<dbReference type="GO" id="GO:0016887">
    <property type="term" value="F:ATP hydrolysis activity"/>
    <property type="evidence" value="ECO:0007669"/>
    <property type="project" value="InterPro"/>
</dbReference>
<dbReference type="InterPro" id="IPR052156">
    <property type="entry name" value="BCAA_Transport_ATP-bd_LivF"/>
</dbReference>
<evidence type="ECO:0000256" key="4">
    <source>
        <dbReference type="ARBA" id="ARBA00022840"/>
    </source>
</evidence>
<dbReference type="OrthoDB" id="9776369at2"/>
<keyword evidence="4" id="KW-0067">ATP-binding</keyword>
<dbReference type="CDD" id="cd03224">
    <property type="entry name" value="ABC_TM1139_LivF_branched"/>
    <property type="match status" value="1"/>
</dbReference>
<comment type="similarity">
    <text evidence="1">Belongs to the ABC transporter superfamily.</text>
</comment>
<dbReference type="AlphaFoldDB" id="A0A0U2UU17"/>
<keyword evidence="3" id="KW-0547">Nucleotide-binding</keyword>
<dbReference type="SUPFAM" id="SSF52540">
    <property type="entry name" value="P-loop containing nucleoside triphosphate hydrolases"/>
    <property type="match status" value="1"/>
</dbReference>
<dbReference type="PATRIC" id="fig|162209.4.peg.5478"/>
<dbReference type="InterPro" id="IPR017871">
    <property type="entry name" value="ABC_transporter-like_CS"/>
</dbReference>
<proteinExistence type="inferred from homology"/>
<dbReference type="GO" id="GO:0015807">
    <property type="term" value="P:L-amino acid transport"/>
    <property type="evidence" value="ECO:0007669"/>
    <property type="project" value="TreeGrafter"/>
</dbReference>
<dbReference type="Proteomes" id="UP000061660">
    <property type="component" value="Chromosome"/>
</dbReference>
<organism evidence="6 7">
    <name type="scientific">Paenibacillus naphthalenovorans</name>
    <dbReference type="NCBI Taxonomy" id="162209"/>
    <lineage>
        <taxon>Bacteria</taxon>
        <taxon>Bacillati</taxon>
        <taxon>Bacillota</taxon>
        <taxon>Bacilli</taxon>
        <taxon>Bacillales</taxon>
        <taxon>Paenibacillaceae</taxon>
        <taxon>Paenibacillus</taxon>
    </lineage>
</organism>
<evidence type="ECO:0000256" key="1">
    <source>
        <dbReference type="ARBA" id="ARBA00005417"/>
    </source>
</evidence>
<dbReference type="STRING" id="162209.IJ22_51820"/>
<evidence type="ECO:0000313" key="7">
    <source>
        <dbReference type="Proteomes" id="UP000061660"/>
    </source>
</evidence>
<reference evidence="6 7" key="2">
    <citation type="journal article" date="2016" name="Genome Announc.">
        <title>Complete Genome Sequences of Two Interactive Moderate Thermophiles, Paenibacillus napthalenovorans 32O-Y and Paenibacillus sp. 32O-W.</title>
        <authorList>
            <person name="Butler R.R.III."/>
            <person name="Wang J."/>
            <person name="Stark B.C."/>
            <person name="Pombert J.F."/>
        </authorList>
    </citation>
    <scope>NUCLEOTIDE SEQUENCE [LARGE SCALE GENOMIC DNA]</scope>
    <source>
        <strain evidence="6 7">32O-Y</strain>
    </source>
</reference>
<accession>A0A0U2UU17</accession>
<dbReference type="InterPro" id="IPR003593">
    <property type="entry name" value="AAA+_ATPase"/>
</dbReference>
<dbReference type="GO" id="GO:0015658">
    <property type="term" value="F:branched-chain amino acid transmembrane transporter activity"/>
    <property type="evidence" value="ECO:0007669"/>
    <property type="project" value="TreeGrafter"/>
</dbReference>
<protein>
    <submittedName>
        <fullName evidence="6">Amino acid ABC transporter ATPase</fullName>
    </submittedName>
</protein>
<dbReference type="PROSITE" id="PS00211">
    <property type="entry name" value="ABC_TRANSPORTER_1"/>
    <property type="match status" value="1"/>
</dbReference>
<dbReference type="KEGG" id="pnp:IJ22_51820"/>
<sequence length="235" mass="26328">MLRVENLESGYGKIHVLQQVQLEVMEGEIVSILGANGGGKTTLLRTLSGLNPAYKGSITFMDRDITHMPDYKRVEAGLIHVPEGRGVIKELTVIENLELGAFRWRREKEKVARKIKEAFELFPRLYERLHHKGGTLSGGEQQMLAIARGFIAQPKLLMLDEPSLGISPIITKEIFKTIRRLRDQHISILLVEQNVKAALHVSDRSYVLSHGKVLKEGSSSELSADSDIQKMYMGA</sequence>
<dbReference type="SMART" id="SM00382">
    <property type="entry name" value="AAA"/>
    <property type="match status" value="1"/>
</dbReference>
<dbReference type="RefSeq" id="WP_054818462.1">
    <property type="nucleotide sequence ID" value="NZ_BJCS01000016.1"/>
</dbReference>
<dbReference type="InterPro" id="IPR003439">
    <property type="entry name" value="ABC_transporter-like_ATP-bd"/>
</dbReference>
<dbReference type="EMBL" id="CP013652">
    <property type="protein sequence ID" value="ALS25441.1"/>
    <property type="molecule type" value="Genomic_DNA"/>
</dbReference>
<evidence type="ECO:0000256" key="5">
    <source>
        <dbReference type="ARBA" id="ARBA00022970"/>
    </source>
</evidence>
<keyword evidence="2" id="KW-0813">Transport</keyword>
<dbReference type="PANTHER" id="PTHR43820:SF4">
    <property type="entry name" value="HIGH-AFFINITY BRANCHED-CHAIN AMINO ACID TRANSPORT ATP-BINDING PROTEIN LIVF"/>
    <property type="match status" value="1"/>
</dbReference>
<evidence type="ECO:0000256" key="2">
    <source>
        <dbReference type="ARBA" id="ARBA00022448"/>
    </source>
</evidence>
<dbReference type="Pfam" id="PF00005">
    <property type="entry name" value="ABC_tran"/>
    <property type="match status" value="1"/>
</dbReference>
<dbReference type="PANTHER" id="PTHR43820">
    <property type="entry name" value="HIGH-AFFINITY BRANCHED-CHAIN AMINO ACID TRANSPORT ATP-BINDING PROTEIN LIVF"/>
    <property type="match status" value="1"/>
</dbReference>
<evidence type="ECO:0000256" key="3">
    <source>
        <dbReference type="ARBA" id="ARBA00022741"/>
    </source>
</evidence>
<dbReference type="Gene3D" id="3.40.50.300">
    <property type="entry name" value="P-loop containing nucleotide triphosphate hydrolases"/>
    <property type="match status" value="1"/>
</dbReference>
<dbReference type="InterPro" id="IPR027417">
    <property type="entry name" value="P-loop_NTPase"/>
</dbReference>
<dbReference type="PROSITE" id="PS50893">
    <property type="entry name" value="ABC_TRANSPORTER_2"/>
    <property type="match status" value="1"/>
</dbReference>
<keyword evidence="7" id="KW-1185">Reference proteome</keyword>
<keyword evidence="5" id="KW-0029">Amino-acid transport</keyword>
<gene>
    <name evidence="6" type="ORF">IJ22_51820</name>
</gene>
<dbReference type="GO" id="GO:0005524">
    <property type="term" value="F:ATP binding"/>
    <property type="evidence" value="ECO:0007669"/>
    <property type="project" value="UniProtKB-KW"/>
</dbReference>
<name>A0A0U2UU17_9BACL</name>
<reference evidence="7" key="1">
    <citation type="submission" date="2015-12" db="EMBL/GenBank/DDBJ databases">
        <title>Complete genome sequences of two moderately thermophilic Paenibacillus species.</title>
        <authorList>
            <person name="Butler R.III."/>
            <person name="Wang J."/>
            <person name="Stark B.C."/>
            <person name="Pombert J.-F."/>
        </authorList>
    </citation>
    <scope>NUCLEOTIDE SEQUENCE [LARGE SCALE GENOMIC DNA]</scope>
    <source>
        <strain evidence="7">32O-Y</strain>
    </source>
</reference>